<feature type="compositionally biased region" description="Basic residues" evidence="1">
    <location>
        <begin position="69"/>
        <end position="96"/>
    </location>
</feature>
<feature type="compositionally biased region" description="Basic residues" evidence="1">
    <location>
        <begin position="1"/>
        <end position="44"/>
    </location>
</feature>
<feature type="compositionally biased region" description="Basic and acidic residues" evidence="1">
    <location>
        <begin position="229"/>
        <end position="239"/>
    </location>
</feature>
<evidence type="ECO:0000256" key="1">
    <source>
        <dbReference type="SAM" id="MobiDB-lite"/>
    </source>
</evidence>
<feature type="compositionally biased region" description="Basic and acidic residues" evidence="1">
    <location>
        <begin position="306"/>
        <end position="318"/>
    </location>
</feature>
<name>A0A6J4H6M8_9PROT</name>
<feature type="compositionally biased region" description="Basic residues" evidence="1">
    <location>
        <begin position="173"/>
        <end position="215"/>
    </location>
</feature>
<sequence length="325" mass="36282">AHPPQRPRRAARRRRPRPPRRRARRVARPAAPHRGRLPARRLARRALAPSRRTARAAPGPARGGGEPARRRRQHRRRRRGEGGARRLHHSHRRRRHLGDQPVPVFPDALLGRARPAPALHRLGVPERRGGARAARAGAHAPRVHRLGQGAASGHQLRLARRRHHAAPLGRAAHGARWHQGRARAFPRRGANHPRHALGRRAVRPRQPRLLRPRHPGRADARARRHRRRTLAEPARRADDAGSGDGRLRRHLLDQLRRARRHAAPGRGPPQRGAARDLRRPRAAPAGADHRRQAARLHAGGSAGAGRGRDPEVARDGPHLRRAGGV</sequence>
<proteinExistence type="predicted"/>
<dbReference type="AlphaFoldDB" id="A0A6J4H6M8"/>
<feature type="non-terminal residue" evidence="2">
    <location>
        <position position="325"/>
    </location>
</feature>
<evidence type="ECO:0000313" key="2">
    <source>
        <dbReference type="EMBL" id="CAA9215654.1"/>
    </source>
</evidence>
<protein>
    <submittedName>
        <fullName evidence="2">BUG/TctC family periplasmic protein</fullName>
    </submittedName>
</protein>
<feature type="region of interest" description="Disordered" evidence="1">
    <location>
        <begin position="167"/>
        <end position="325"/>
    </location>
</feature>
<reference evidence="2" key="1">
    <citation type="submission" date="2020-02" db="EMBL/GenBank/DDBJ databases">
        <authorList>
            <person name="Meier V. D."/>
        </authorList>
    </citation>
    <scope>NUCLEOTIDE SEQUENCE</scope>
    <source>
        <strain evidence="2">AVDCRST_MAG04</strain>
    </source>
</reference>
<dbReference type="EMBL" id="CADCTL010000026">
    <property type="protein sequence ID" value="CAA9215654.1"/>
    <property type="molecule type" value="Genomic_DNA"/>
</dbReference>
<organism evidence="2">
    <name type="scientific">uncultured Acetobacteraceae bacterium</name>
    <dbReference type="NCBI Taxonomy" id="169975"/>
    <lineage>
        <taxon>Bacteria</taxon>
        <taxon>Pseudomonadati</taxon>
        <taxon>Pseudomonadota</taxon>
        <taxon>Alphaproteobacteria</taxon>
        <taxon>Acetobacterales</taxon>
        <taxon>Acetobacteraceae</taxon>
        <taxon>environmental samples</taxon>
    </lineage>
</organism>
<feature type="non-terminal residue" evidence="2">
    <location>
        <position position="1"/>
    </location>
</feature>
<accession>A0A6J4H6M8</accession>
<feature type="region of interest" description="Disordered" evidence="1">
    <location>
        <begin position="1"/>
        <end position="103"/>
    </location>
</feature>
<feature type="compositionally biased region" description="Low complexity" evidence="1">
    <location>
        <begin position="45"/>
        <end position="60"/>
    </location>
</feature>
<gene>
    <name evidence="2" type="ORF">AVDCRST_MAG04-363</name>
</gene>